<accession>A0A4Z0GI51</accession>
<dbReference type="PANTHER" id="PTHR43031:SF18">
    <property type="entry name" value="RHODANESE-RELATED SULFURTRANSFERASES"/>
    <property type="match status" value="1"/>
</dbReference>
<reference evidence="2 3" key="1">
    <citation type="journal article" date="2015" name="Int. J. Syst. Evol. Microbiol.">
        <title>Sporolactobacillus shoreae sp. nov. and Sporolactobacillus spathodeae sp. nov., two spore-forming lactic acid bacteria isolated from tree barks in Thailand.</title>
        <authorList>
            <person name="Thamacharoensuk T."/>
            <person name="Kitahara M."/>
            <person name="Ohkuma M."/>
            <person name="Thongchul N."/>
            <person name="Tanasupawat S."/>
        </authorList>
    </citation>
    <scope>NUCLEOTIDE SEQUENCE [LARGE SCALE GENOMIC DNA]</scope>
    <source>
        <strain evidence="2 3">BK92</strain>
    </source>
</reference>
<dbReference type="InterPro" id="IPR050229">
    <property type="entry name" value="GlpE_sulfurtransferase"/>
</dbReference>
<name>A0A4Z0GI51_9BACL</name>
<dbReference type="Pfam" id="PF00581">
    <property type="entry name" value="Rhodanese"/>
    <property type="match status" value="1"/>
</dbReference>
<dbReference type="Proteomes" id="UP000298347">
    <property type="component" value="Unassembled WGS sequence"/>
</dbReference>
<evidence type="ECO:0000259" key="1">
    <source>
        <dbReference type="PROSITE" id="PS50206"/>
    </source>
</evidence>
<evidence type="ECO:0000313" key="3">
    <source>
        <dbReference type="Proteomes" id="UP000298347"/>
    </source>
</evidence>
<gene>
    <name evidence="2" type="ORF">E4665_15725</name>
</gene>
<dbReference type="OrthoDB" id="9808735at2"/>
<dbReference type="SMART" id="SM00450">
    <property type="entry name" value="RHOD"/>
    <property type="match status" value="1"/>
</dbReference>
<protein>
    <submittedName>
        <fullName evidence="2">Rhodanese-like domain-containing protein</fullName>
    </submittedName>
</protein>
<keyword evidence="3" id="KW-1185">Reference proteome</keyword>
<dbReference type="PANTHER" id="PTHR43031">
    <property type="entry name" value="FAD-DEPENDENT OXIDOREDUCTASE"/>
    <property type="match status" value="1"/>
</dbReference>
<sequence>MLGWVSFIVLLAAYLGYTFASRYFLRRYLTTLNEVDFRAGYRKAQLIDVREANEFKNGHILGARNIPLEQLKMRKTEIRHDMPIYLYCSNGSRSSRAASILKKLGYKNLFDLQGGFKKWDGRVKANH</sequence>
<dbReference type="EMBL" id="SRJD01000025">
    <property type="protein sequence ID" value="TGA96403.1"/>
    <property type="molecule type" value="Genomic_DNA"/>
</dbReference>
<feature type="domain" description="Rhodanese" evidence="1">
    <location>
        <begin position="40"/>
        <end position="125"/>
    </location>
</feature>
<evidence type="ECO:0000313" key="2">
    <source>
        <dbReference type="EMBL" id="TGA96403.1"/>
    </source>
</evidence>
<organism evidence="2 3">
    <name type="scientific">Sporolactobacillus shoreae</name>
    <dbReference type="NCBI Taxonomy" id="1465501"/>
    <lineage>
        <taxon>Bacteria</taxon>
        <taxon>Bacillati</taxon>
        <taxon>Bacillota</taxon>
        <taxon>Bacilli</taxon>
        <taxon>Bacillales</taxon>
        <taxon>Sporolactobacillaceae</taxon>
        <taxon>Sporolactobacillus</taxon>
    </lineage>
</organism>
<dbReference type="Gene3D" id="3.40.250.10">
    <property type="entry name" value="Rhodanese-like domain"/>
    <property type="match status" value="1"/>
</dbReference>
<dbReference type="SUPFAM" id="SSF52821">
    <property type="entry name" value="Rhodanese/Cell cycle control phosphatase"/>
    <property type="match status" value="1"/>
</dbReference>
<dbReference type="InterPro" id="IPR001763">
    <property type="entry name" value="Rhodanese-like_dom"/>
</dbReference>
<dbReference type="RefSeq" id="WP_135349747.1">
    <property type="nucleotide sequence ID" value="NZ_SRJD01000025.1"/>
</dbReference>
<comment type="caution">
    <text evidence="2">The sequence shown here is derived from an EMBL/GenBank/DDBJ whole genome shotgun (WGS) entry which is preliminary data.</text>
</comment>
<dbReference type="InterPro" id="IPR036873">
    <property type="entry name" value="Rhodanese-like_dom_sf"/>
</dbReference>
<proteinExistence type="predicted"/>
<dbReference type="PROSITE" id="PS50206">
    <property type="entry name" value="RHODANESE_3"/>
    <property type="match status" value="1"/>
</dbReference>
<dbReference type="AlphaFoldDB" id="A0A4Z0GI51"/>
<dbReference type="CDD" id="cd00158">
    <property type="entry name" value="RHOD"/>
    <property type="match status" value="1"/>
</dbReference>